<evidence type="ECO:0000256" key="1">
    <source>
        <dbReference type="ARBA" id="ARBA00004141"/>
    </source>
</evidence>
<feature type="transmembrane region" description="Helical" evidence="6">
    <location>
        <begin position="132"/>
        <end position="151"/>
    </location>
</feature>
<feature type="transmembrane region" description="Helical" evidence="6">
    <location>
        <begin position="78"/>
        <end position="100"/>
    </location>
</feature>
<keyword evidence="4 6" id="KW-1133">Transmembrane helix</keyword>
<evidence type="ECO:0000313" key="9">
    <source>
        <dbReference type="Proteomes" id="UP000886595"/>
    </source>
</evidence>
<evidence type="ECO:0000256" key="5">
    <source>
        <dbReference type="ARBA" id="ARBA00023136"/>
    </source>
</evidence>
<dbReference type="InterPro" id="IPR030184">
    <property type="entry name" value="WAT1-related"/>
</dbReference>
<proteinExistence type="inferred from homology"/>
<comment type="similarity">
    <text evidence="2 6">Belongs to the drug/metabolite transporter (DMT) superfamily. Plant drug/metabolite exporter (P-DME) (TC 2.A.7.4) family.</text>
</comment>
<dbReference type="EMBL" id="JAAMPC010000003">
    <property type="protein sequence ID" value="KAG2320810.1"/>
    <property type="molecule type" value="Genomic_DNA"/>
</dbReference>
<keyword evidence="9" id="KW-1185">Reference proteome</keyword>
<dbReference type="GO" id="GO:0022857">
    <property type="term" value="F:transmembrane transporter activity"/>
    <property type="evidence" value="ECO:0007669"/>
    <property type="project" value="InterPro"/>
</dbReference>
<protein>
    <recommendedName>
        <fullName evidence="6">WAT1-related protein</fullName>
    </recommendedName>
</protein>
<keyword evidence="5 6" id="KW-0472">Membrane</keyword>
<accession>A0A8X7W1I0</accession>
<dbReference type="Proteomes" id="UP000886595">
    <property type="component" value="Unassembled WGS sequence"/>
</dbReference>
<dbReference type="Pfam" id="PF00892">
    <property type="entry name" value="EamA"/>
    <property type="match status" value="1"/>
</dbReference>
<name>A0A8X7W1I0_BRACI</name>
<organism evidence="8 9">
    <name type="scientific">Brassica carinata</name>
    <name type="common">Ethiopian mustard</name>
    <name type="synonym">Abyssinian cabbage</name>
    <dbReference type="NCBI Taxonomy" id="52824"/>
    <lineage>
        <taxon>Eukaryota</taxon>
        <taxon>Viridiplantae</taxon>
        <taxon>Streptophyta</taxon>
        <taxon>Embryophyta</taxon>
        <taxon>Tracheophyta</taxon>
        <taxon>Spermatophyta</taxon>
        <taxon>Magnoliopsida</taxon>
        <taxon>eudicotyledons</taxon>
        <taxon>Gunneridae</taxon>
        <taxon>Pentapetalae</taxon>
        <taxon>rosids</taxon>
        <taxon>malvids</taxon>
        <taxon>Brassicales</taxon>
        <taxon>Brassicaceae</taxon>
        <taxon>Brassiceae</taxon>
        <taxon>Brassica</taxon>
    </lineage>
</organism>
<evidence type="ECO:0000313" key="8">
    <source>
        <dbReference type="EMBL" id="KAG2320810.1"/>
    </source>
</evidence>
<dbReference type="OrthoDB" id="1728340at2759"/>
<feature type="transmembrane region" description="Helical" evidence="6">
    <location>
        <begin position="38"/>
        <end position="57"/>
    </location>
</feature>
<dbReference type="SUPFAM" id="SSF103481">
    <property type="entry name" value="Multidrug resistance efflux transporter EmrE"/>
    <property type="match status" value="1"/>
</dbReference>
<evidence type="ECO:0000256" key="6">
    <source>
        <dbReference type="RuleBase" id="RU363077"/>
    </source>
</evidence>
<dbReference type="InterPro" id="IPR037185">
    <property type="entry name" value="EmrE-like"/>
</dbReference>
<evidence type="ECO:0000256" key="3">
    <source>
        <dbReference type="ARBA" id="ARBA00022692"/>
    </source>
</evidence>
<keyword evidence="3 6" id="KW-0812">Transmembrane</keyword>
<evidence type="ECO:0000256" key="4">
    <source>
        <dbReference type="ARBA" id="ARBA00022989"/>
    </source>
</evidence>
<dbReference type="InterPro" id="IPR000620">
    <property type="entry name" value="EamA_dom"/>
</dbReference>
<gene>
    <name evidence="8" type="ORF">Bca52824_014023</name>
</gene>
<feature type="transmembrane region" description="Helical" evidence="6">
    <location>
        <begin position="227"/>
        <end position="247"/>
    </location>
</feature>
<feature type="transmembrane region" description="Helical" evidence="6">
    <location>
        <begin position="202"/>
        <end position="220"/>
    </location>
</feature>
<comment type="subcellular location">
    <subcellularLocation>
        <location evidence="1 6">Membrane</location>
        <topology evidence="1 6">Multi-pass membrane protein</topology>
    </subcellularLocation>
</comment>
<feature type="transmembrane region" description="Helical" evidence="6">
    <location>
        <begin position="12"/>
        <end position="32"/>
    </location>
</feature>
<evidence type="ECO:0000256" key="2">
    <source>
        <dbReference type="ARBA" id="ARBA00007635"/>
    </source>
</evidence>
<sequence length="311" mass="33760">MALQADGMKPVLMMLVVQVVQAGVTIFFKLAISSGVSVPVILAYRFLLSTAVMVLAYHGTGSVTADLTWLEKLEFGTAIGIAKVFGTIMGIGGAMLFTFYKGFPIQFLKSDINLLPGTSTAHVALLASDHRVLGACLAITSCFSYAIWIILQAKMSETFPCHYTSTGLMSLMAFFQSTIYALCVERDWSQWKLGWDITLWTVAYSGTVGTALVVTLITISSRLRGPLFVAIFNPLMLVIVSLVGVFFLDEKLYLGSVLGAILIVCGLYVVLWGKHNEMKKRINEVVPSNENEGQKSVEIIVVSGSSRSSSV</sequence>
<comment type="caution">
    <text evidence="8">The sequence shown here is derived from an EMBL/GenBank/DDBJ whole genome shotgun (WGS) entry which is preliminary data.</text>
</comment>
<dbReference type="GO" id="GO:0016020">
    <property type="term" value="C:membrane"/>
    <property type="evidence" value="ECO:0007669"/>
    <property type="project" value="UniProtKB-SubCell"/>
</dbReference>
<dbReference type="PANTHER" id="PTHR31218">
    <property type="entry name" value="WAT1-RELATED PROTEIN"/>
    <property type="match status" value="1"/>
</dbReference>
<feature type="domain" description="EamA" evidence="7">
    <location>
        <begin position="133"/>
        <end position="271"/>
    </location>
</feature>
<reference evidence="8 9" key="1">
    <citation type="submission" date="2020-02" db="EMBL/GenBank/DDBJ databases">
        <authorList>
            <person name="Ma Q."/>
            <person name="Huang Y."/>
            <person name="Song X."/>
            <person name="Pei D."/>
        </authorList>
    </citation>
    <scope>NUCLEOTIDE SEQUENCE [LARGE SCALE GENOMIC DNA]</scope>
    <source>
        <strain evidence="8">Sxm20200214</strain>
        <tissue evidence="8">Leaf</tissue>
    </source>
</reference>
<feature type="transmembrane region" description="Helical" evidence="6">
    <location>
        <begin position="253"/>
        <end position="273"/>
    </location>
</feature>
<dbReference type="AlphaFoldDB" id="A0A8X7W1I0"/>
<evidence type="ECO:0000259" key="7">
    <source>
        <dbReference type="Pfam" id="PF00892"/>
    </source>
</evidence>